<feature type="region of interest" description="Disordered" evidence="1">
    <location>
        <begin position="1"/>
        <end position="34"/>
    </location>
</feature>
<feature type="compositionally biased region" description="Polar residues" evidence="1">
    <location>
        <begin position="1"/>
        <end position="20"/>
    </location>
</feature>
<reference evidence="2 3" key="1">
    <citation type="submission" date="2022-01" db="EMBL/GenBank/DDBJ databases">
        <authorList>
            <person name="Xiong W."/>
            <person name="Schranz E."/>
        </authorList>
    </citation>
    <scope>NUCLEOTIDE SEQUENCE [LARGE SCALE GENOMIC DNA]</scope>
</reference>
<name>A0AAU9ML41_9ASTR</name>
<proteinExistence type="predicted"/>
<accession>A0AAU9ML41</accession>
<gene>
    <name evidence="2" type="ORF">LVIROSA_LOCUS9960</name>
</gene>
<protein>
    <submittedName>
        <fullName evidence="2">Uncharacterized protein</fullName>
    </submittedName>
</protein>
<keyword evidence="3" id="KW-1185">Reference proteome</keyword>
<dbReference type="Proteomes" id="UP001157418">
    <property type="component" value="Unassembled WGS sequence"/>
</dbReference>
<evidence type="ECO:0000313" key="2">
    <source>
        <dbReference type="EMBL" id="CAH1422640.1"/>
    </source>
</evidence>
<organism evidence="2 3">
    <name type="scientific">Lactuca virosa</name>
    <dbReference type="NCBI Taxonomy" id="75947"/>
    <lineage>
        <taxon>Eukaryota</taxon>
        <taxon>Viridiplantae</taxon>
        <taxon>Streptophyta</taxon>
        <taxon>Embryophyta</taxon>
        <taxon>Tracheophyta</taxon>
        <taxon>Spermatophyta</taxon>
        <taxon>Magnoliopsida</taxon>
        <taxon>eudicotyledons</taxon>
        <taxon>Gunneridae</taxon>
        <taxon>Pentapetalae</taxon>
        <taxon>asterids</taxon>
        <taxon>campanulids</taxon>
        <taxon>Asterales</taxon>
        <taxon>Asteraceae</taxon>
        <taxon>Cichorioideae</taxon>
        <taxon>Cichorieae</taxon>
        <taxon>Lactucinae</taxon>
        <taxon>Lactuca</taxon>
    </lineage>
</organism>
<evidence type="ECO:0000313" key="3">
    <source>
        <dbReference type="Proteomes" id="UP001157418"/>
    </source>
</evidence>
<evidence type="ECO:0000256" key="1">
    <source>
        <dbReference type="SAM" id="MobiDB-lite"/>
    </source>
</evidence>
<sequence length="119" mass="13218">MNVTLSDNAMQKLTGTTSDKNIQENEHNNRKKLPPSITKYKIFSKKMAVQMMKTSTTNNIRFVVTDVERITTSQSVALTTPATQIKVTSNISDVYLTSSSNPLKSKVARTLTFEDSGKT</sequence>
<dbReference type="EMBL" id="CAKMRJ010001112">
    <property type="protein sequence ID" value="CAH1422640.1"/>
    <property type="molecule type" value="Genomic_DNA"/>
</dbReference>
<dbReference type="AlphaFoldDB" id="A0AAU9ML41"/>
<comment type="caution">
    <text evidence="2">The sequence shown here is derived from an EMBL/GenBank/DDBJ whole genome shotgun (WGS) entry which is preliminary data.</text>
</comment>